<dbReference type="RefSeq" id="WP_097159315.1">
    <property type="nucleotide sequence ID" value="NZ_JBEPMQ010000005.1"/>
</dbReference>
<dbReference type="OrthoDB" id="2943010at2"/>
<accession>A0A285CYL6</accession>
<protein>
    <submittedName>
        <fullName evidence="2">Uncharacterized protein</fullName>
    </submittedName>
</protein>
<dbReference type="AlphaFoldDB" id="A0A285CYL6"/>
<gene>
    <name evidence="2" type="ORF">SAMN05877753_106154</name>
</gene>
<sequence length="179" mass="20244">MVINDTTSTFFHLINKHDTLMLNHLEDYYQTYPEVFAEYFPHHCPKTPERLTAAIEKYPTQLEELKKVADRLPPIIETALNSGRLELIINRNNFIFTLASLFWLKHCIHHLFYFLLFELKNCIDTALLIGAEGAKTPAGVRGKGDPAGAKAPRRLPGTPAESEASGAQINTLFHNLKTL</sequence>
<evidence type="ECO:0000313" key="3">
    <source>
        <dbReference type="Proteomes" id="UP000219546"/>
    </source>
</evidence>
<reference evidence="2 3" key="1">
    <citation type="submission" date="2017-08" db="EMBL/GenBank/DDBJ databases">
        <authorList>
            <person name="de Groot N.N."/>
        </authorList>
    </citation>
    <scope>NUCLEOTIDE SEQUENCE [LARGE SCALE GENOMIC DNA]</scope>
    <source>
        <strain evidence="2 3">JC228</strain>
    </source>
</reference>
<keyword evidence="3" id="KW-1185">Reference proteome</keyword>
<feature type="region of interest" description="Disordered" evidence="1">
    <location>
        <begin position="137"/>
        <end position="164"/>
    </location>
</feature>
<dbReference type="Proteomes" id="UP000219546">
    <property type="component" value="Unassembled WGS sequence"/>
</dbReference>
<name>A0A285CYL6_9BACI</name>
<evidence type="ECO:0000256" key="1">
    <source>
        <dbReference type="SAM" id="MobiDB-lite"/>
    </source>
</evidence>
<evidence type="ECO:0000313" key="2">
    <source>
        <dbReference type="EMBL" id="SNX72640.1"/>
    </source>
</evidence>
<proteinExistence type="predicted"/>
<dbReference type="EMBL" id="OAOP01000006">
    <property type="protein sequence ID" value="SNX72640.1"/>
    <property type="molecule type" value="Genomic_DNA"/>
</dbReference>
<organism evidence="2 3">
    <name type="scientific">Bacillus oleivorans</name>
    <dbReference type="NCBI Taxonomy" id="1448271"/>
    <lineage>
        <taxon>Bacteria</taxon>
        <taxon>Bacillati</taxon>
        <taxon>Bacillota</taxon>
        <taxon>Bacilli</taxon>
        <taxon>Bacillales</taxon>
        <taxon>Bacillaceae</taxon>
        <taxon>Bacillus</taxon>
    </lineage>
</organism>